<sequence>MNISDISRVMSANTQSSVMPSTDSGQEHQEQVNLFKQLLTDGMSTSKDDVLLPQVMLARQMNYMELTVDMDFLARISGSTSQALNKLVSMT</sequence>
<name>A0A2X4TXI9_SALER</name>
<evidence type="ECO:0000313" key="4">
    <source>
        <dbReference type="EMBL" id="SUG29234.1"/>
    </source>
</evidence>
<evidence type="ECO:0000313" key="3">
    <source>
        <dbReference type="EMBL" id="SUG15390.1"/>
    </source>
</evidence>
<evidence type="ECO:0000313" key="9">
    <source>
        <dbReference type="Proteomes" id="UP000254741"/>
    </source>
</evidence>
<dbReference type="EMBL" id="UGXC01000002">
    <property type="protein sequence ID" value="SUG29234.1"/>
    <property type="molecule type" value="Genomic_DNA"/>
</dbReference>
<evidence type="ECO:0000313" key="6">
    <source>
        <dbReference type="EMBL" id="SUG47956.1"/>
    </source>
</evidence>
<dbReference type="Proteomes" id="UP000254124">
    <property type="component" value="Unassembled WGS sequence"/>
</dbReference>
<dbReference type="EMBL" id="UGWZ01000001">
    <property type="protein sequence ID" value="SUG15390.1"/>
    <property type="molecule type" value="Genomic_DNA"/>
</dbReference>
<evidence type="ECO:0000313" key="2">
    <source>
        <dbReference type="EMBL" id="SQI25070.1"/>
    </source>
</evidence>
<dbReference type="GO" id="GO:0030254">
    <property type="term" value="P:protein secretion by the type III secretion system"/>
    <property type="evidence" value="ECO:0007669"/>
    <property type="project" value="InterPro"/>
</dbReference>
<gene>
    <name evidence="3" type="ORF">NCTC7295_03054</name>
    <name evidence="4" type="ORF">NCTC7303_01397</name>
    <name evidence="5" type="ORF">NCTC7304_02987</name>
    <name evidence="2" type="ORF">NCTC7307_03104</name>
    <name evidence="6" type="ORF">NCTC8297_03238</name>
</gene>
<evidence type="ECO:0000313" key="8">
    <source>
        <dbReference type="Proteomes" id="UP000254124"/>
    </source>
</evidence>
<evidence type="ECO:0000313" key="5">
    <source>
        <dbReference type="EMBL" id="SUG33508.1"/>
    </source>
</evidence>
<reference evidence="7 8" key="1">
    <citation type="submission" date="2018-06" db="EMBL/GenBank/DDBJ databases">
        <authorList>
            <consortium name="Pathogen Informatics"/>
            <person name="Doyle S."/>
        </authorList>
    </citation>
    <scope>NUCLEOTIDE SEQUENCE [LARGE SCALE GENOMIC DNA]</scope>
    <source>
        <strain evidence="3 8">NCTC7295</strain>
        <strain evidence="4 11">NCTC7303</strain>
        <strain evidence="5 10">NCTC7304</strain>
        <strain evidence="2 7">NCTC7307</strain>
        <strain evidence="6 9">NCTC8297</strain>
    </source>
</reference>
<evidence type="ECO:0000256" key="1">
    <source>
        <dbReference type="SAM" id="MobiDB-lite"/>
    </source>
</evidence>
<keyword evidence="7" id="KW-1185">Reference proteome</keyword>
<dbReference type="Proteomes" id="UP000248731">
    <property type="component" value="Chromosome 1"/>
</dbReference>
<dbReference type="EMBL" id="UGXG01000002">
    <property type="protein sequence ID" value="SUG47956.1"/>
    <property type="molecule type" value="Genomic_DNA"/>
</dbReference>
<dbReference type="EMBL" id="UGXD01000002">
    <property type="protein sequence ID" value="SUG33508.1"/>
    <property type="molecule type" value="Genomic_DNA"/>
</dbReference>
<dbReference type="EMBL" id="LS483466">
    <property type="protein sequence ID" value="SQI25070.1"/>
    <property type="molecule type" value="Genomic_DNA"/>
</dbReference>
<dbReference type="InterPro" id="IPR012670">
    <property type="entry name" value="T3SS_YscI/HrpB"/>
</dbReference>
<dbReference type="RefSeq" id="WP_001026717.1">
    <property type="nucleotide sequence ID" value="NZ_CBCSDD010000070.1"/>
</dbReference>
<dbReference type="AlphaFoldDB" id="A0A2X4TXI9"/>
<feature type="region of interest" description="Disordered" evidence="1">
    <location>
        <begin position="1"/>
        <end position="27"/>
    </location>
</feature>
<evidence type="ECO:0000313" key="10">
    <source>
        <dbReference type="Proteomes" id="UP000254762"/>
    </source>
</evidence>
<protein>
    <submittedName>
        <fullName evidence="2">Type III secretion system protein SsaI</fullName>
    </submittedName>
</protein>
<dbReference type="NCBIfam" id="TIGR02497">
    <property type="entry name" value="yscI_hrpB_dom"/>
    <property type="match status" value="1"/>
</dbReference>
<feature type="compositionally biased region" description="Polar residues" evidence="1">
    <location>
        <begin position="1"/>
        <end position="24"/>
    </location>
</feature>
<dbReference type="Proteomes" id="UP000255443">
    <property type="component" value="Unassembled WGS sequence"/>
</dbReference>
<evidence type="ECO:0000313" key="7">
    <source>
        <dbReference type="Proteomes" id="UP000248731"/>
    </source>
</evidence>
<proteinExistence type="predicted"/>
<dbReference type="Proteomes" id="UP000254741">
    <property type="component" value="Unassembled WGS sequence"/>
</dbReference>
<evidence type="ECO:0000313" key="11">
    <source>
        <dbReference type="Proteomes" id="UP000255443"/>
    </source>
</evidence>
<organism evidence="2 7">
    <name type="scientific">Salmonella enterica subsp. arizonae</name>
    <dbReference type="NCBI Taxonomy" id="59203"/>
    <lineage>
        <taxon>Bacteria</taxon>
        <taxon>Pseudomonadati</taxon>
        <taxon>Pseudomonadota</taxon>
        <taxon>Gammaproteobacteria</taxon>
        <taxon>Enterobacterales</taxon>
        <taxon>Enterobacteriaceae</taxon>
        <taxon>Salmonella</taxon>
    </lineage>
</organism>
<dbReference type="Proteomes" id="UP000254762">
    <property type="component" value="Unassembled WGS sequence"/>
</dbReference>
<accession>A0A2X4TXI9</accession>
<dbReference type="NCBIfam" id="NF011882">
    <property type="entry name" value="PRK15355.1"/>
    <property type="match status" value="1"/>
</dbReference>